<dbReference type="SMART" id="SM01330">
    <property type="entry name" value="Frizzled"/>
    <property type="match status" value="1"/>
</dbReference>
<keyword evidence="14" id="KW-0325">Glycoprotein</keyword>
<keyword evidence="13" id="KW-0675">Receptor</keyword>
<dbReference type="Pfam" id="PF01534">
    <property type="entry name" value="Frizzled"/>
    <property type="match status" value="1"/>
</dbReference>
<organism evidence="20 21">
    <name type="scientific">Strongylocentrotus purpuratus</name>
    <name type="common">Purple sea urchin</name>
    <dbReference type="NCBI Taxonomy" id="7668"/>
    <lineage>
        <taxon>Eukaryota</taxon>
        <taxon>Metazoa</taxon>
        <taxon>Echinodermata</taxon>
        <taxon>Eleutherozoa</taxon>
        <taxon>Echinozoa</taxon>
        <taxon>Echinoidea</taxon>
        <taxon>Euechinoidea</taxon>
        <taxon>Echinacea</taxon>
        <taxon>Camarodonta</taxon>
        <taxon>Echinidea</taxon>
        <taxon>Strongylocentrotidae</taxon>
        <taxon>Strongylocentrotus</taxon>
    </lineage>
</organism>
<dbReference type="CTD" id="8322"/>
<dbReference type="Pfam" id="PF01392">
    <property type="entry name" value="Fz"/>
    <property type="match status" value="1"/>
</dbReference>
<keyword evidence="15" id="KW-0807">Transducer</keyword>
<dbReference type="EnsemblMetazoa" id="XM_011683918">
    <property type="protein sequence ID" value="XP_011682220"/>
    <property type="gene ID" value="LOC100889259"/>
</dbReference>
<keyword evidence="8" id="KW-0732">Signal</keyword>
<dbReference type="FunFam" id="1.20.1070.10:FF:000020">
    <property type="entry name" value="Frizzled class receptor 10"/>
    <property type="match status" value="1"/>
</dbReference>
<evidence type="ECO:0000256" key="17">
    <source>
        <dbReference type="SAM" id="Phobius"/>
    </source>
</evidence>
<dbReference type="GeneID" id="100889259"/>
<feature type="disulfide bond" evidence="16">
    <location>
        <begin position="80"/>
        <end position="141"/>
    </location>
</feature>
<dbReference type="GO" id="GO:0005886">
    <property type="term" value="C:plasma membrane"/>
    <property type="evidence" value="ECO:0000318"/>
    <property type="project" value="GO_Central"/>
</dbReference>
<dbReference type="InterPro" id="IPR017981">
    <property type="entry name" value="GPCR_2-like_7TM"/>
</dbReference>
<keyword evidence="5" id="KW-1003">Cell membrane</keyword>
<dbReference type="PRINTS" id="PR00489">
    <property type="entry name" value="FRIZZLED"/>
</dbReference>
<dbReference type="InterPro" id="IPR020067">
    <property type="entry name" value="Frizzled_dom"/>
</dbReference>
<feature type="transmembrane region" description="Helical" evidence="17">
    <location>
        <begin position="520"/>
        <end position="539"/>
    </location>
</feature>
<dbReference type="SUPFAM" id="SSF63501">
    <property type="entry name" value="Frizzled cysteine-rich domain"/>
    <property type="match status" value="1"/>
</dbReference>
<evidence type="ECO:0000256" key="12">
    <source>
        <dbReference type="ARBA" id="ARBA00023157"/>
    </source>
</evidence>
<dbReference type="PANTHER" id="PTHR11309:SF23">
    <property type="entry name" value="FRIZZLED-4"/>
    <property type="match status" value="1"/>
</dbReference>
<feature type="domain" description="G-protein coupled receptors family 2 profile 2" evidence="19">
    <location>
        <begin position="263"/>
        <end position="546"/>
    </location>
</feature>
<evidence type="ECO:0000256" key="1">
    <source>
        <dbReference type="ARBA" id="ARBA00004651"/>
    </source>
</evidence>
<dbReference type="InterPro" id="IPR000539">
    <property type="entry name" value="Frizzled/Smoothened_7TM"/>
</dbReference>
<evidence type="ECO:0000256" key="15">
    <source>
        <dbReference type="ARBA" id="ARBA00023224"/>
    </source>
</evidence>
<dbReference type="CDD" id="cd15038">
    <property type="entry name" value="7tmF_FZD4"/>
    <property type="match status" value="1"/>
</dbReference>
<dbReference type="GO" id="GO:0035567">
    <property type="term" value="P:non-canonical Wnt signaling pathway"/>
    <property type="evidence" value="ECO:0000318"/>
    <property type="project" value="GO_Central"/>
</dbReference>
<evidence type="ECO:0000256" key="4">
    <source>
        <dbReference type="ARBA" id="ARBA00022473"/>
    </source>
</evidence>
<evidence type="ECO:0000256" key="9">
    <source>
        <dbReference type="ARBA" id="ARBA00022989"/>
    </source>
</evidence>
<sequence length="580" mass="64968">MGRTEMKDMQCASGGQCEGHKHCFNQHPKCWRNSKSHGGALLHTCVMMLMVVMAVLPTSGLAQPIPDVDFDEFDPQTVMCEPITIKLCQGVGYNMTRMPNLVGHELQQDAELQLQTFTPLIQYGCSPFLRFFLCSVYAPYCTDKIDVPISVCRPLCERVRASCNPVLSKFGFKWAEALNCSQFLERSDGNDICMGPPPGEGDVNGIGNPDGDVVTAIVPQEPGEPDCQHHREPQKWHYVKRYEKCALRCDADFLFSQSEKQFTEIWMAIWAGLCFLTTAMTVLTFAIDTVRFRYPERPIIFLSICYNIFSIAYIVRLIAGRAVIACDDDGIASFLIQEGLENTGCAVTFLILYFFGMASSIWWVILAFTWFLAAGLKWGHEAIQMNSSYFHVAAWGIPFVKTVIILVMRVVDADELTGMCFVGNSSLEALTGFVIAPLFTYLAVGTLFLLGGFISLFKIRSVMKNDGTKTDKLERLMVKIGLFSVLYTVPATIVVACFFYEHSNRIVWMDGEATPNIEVFMLKIFMSLVVGITSGMWIMSAKTMRSWRRFLERMAPALLCCAPLGDEKNGRDRNGDETAV</sequence>
<feature type="transmembrane region" description="Helical" evidence="17">
    <location>
        <begin position="38"/>
        <end position="56"/>
    </location>
</feature>
<dbReference type="Proteomes" id="UP000007110">
    <property type="component" value="Unassembled WGS sequence"/>
</dbReference>
<dbReference type="KEGG" id="spu:100889259"/>
<evidence type="ECO:0000256" key="14">
    <source>
        <dbReference type="ARBA" id="ARBA00023180"/>
    </source>
</evidence>
<dbReference type="PANTHER" id="PTHR11309">
    <property type="entry name" value="FRIZZLED"/>
    <property type="match status" value="1"/>
</dbReference>
<proteinExistence type="inferred from homology"/>
<feature type="disulfide bond" evidence="16">
    <location>
        <begin position="156"/>
        <end position="180"/>
    </location>
</feature>
<keyword evidence="4" id="KW-0217">Developmental protein</keyword>
<dbReference type="GO" id="GO:0017147">
    <property type="term" value="F:Wnt-protein binding"/>
    <property type="evidence" value="ECO:0000318"/>
    <property type="project" value="GO_Central"/>
</dbReference>
<evidence type="ECO:0000256" key="8">
    <source>
        <dbReference type="ARBA" id="ARBA00022729"/>
    </source>
</evidence>
<evidence type="ECO:0000256" key="11">
    <source>
        <dbReference type="ARBA" id="ARBA00023136"/>
    </source>
</evidence>
<feature type="transmembrane region" description="Helical" evidence="17">
    <location>
        <begin position="388"/>
        <end position="411"/>
    </location>
</feature>
<keyword evidence="21" id="KW-1185">Reference proteome</keyword>
<evidence type="ECO:0000256" key="5">
    <source>
        <dbReference type="ARBA" id="ARBA00022475"/>
    </source>
</evidence>
<feature type="disulfide bond" evidence="16">
    <location>
        <begin position="88"/>
        <end position="134"/>
    </location>
</feature>
<dbReference type="RefSeq" id="XP_011682220.2">
    <property type="nucleotide sequence ID" value="XM_011683918.2"/>
</dbReference>
<keyword evidence="6" id="KW-0879">Wnt signaling pathway</keyword>
<dbReference type="OMA" id="SKFPPRN"/>
<evidence type="ECO:0000259" key="18">
    <source>
        <dbReference type="PROSITE" id="PS50038"/>
    </source>
</evidence>
<dbReference type="PROSITE" id="PS50261">
    <property type="entry name" value="G_PROTEIN_RECEP_F2_4"/>
    <property type="match status" value="1"/>
</dbReference>
<feature type="transmembrane region" description="Helical" evidence="17">
    <location>
        <begin position="478"/>
        <end position="500"/>
    </location>
</feature>
<evidence type="ECO:0000313" key="21">
    <source>
        <dbReference type="Proteomes" id="UP000007110"/>
    </source>
</evidence>
<name>A0A7M7HQC9_STRPU</name>
<feature type="transmembrane region" description="Helical" evidence="17">
    <location>
        <begin position="299"/>
        <end position="319"/>
    </location>
</feature>
<dbReference type="AlphaFoldDB" id="A0A7M7HQC9"/>
<keyword evidence="10" id="KW-0297">G-protein coupled receptor</keyword>
<feature type="transmembrane region" description="Helical" evidence="17">
    <location>
        <begin position="431"/>
        <end position="457"/>
    </location>
</feature>
<dbReference type="GO" id="GO:0004930">
    <property type="term" value="F:G protein-coupled receptor activity"/>
    <property type="evidence" value="ECO:0007669"/>
    <property type="project" value="UniProtKB-KW"/>
</dbReference>
<keyword evidence="7 17" id="KW-0812">Transmembrane</keyword>
<dbReference type="Gene3D" id="1.10.2000.10">
    <property type="entry name" value="Frizzled cysteine-rich domain"/>
    <property type="match status" value="1"/>
</dbReference>
<feature type="transmembrane region" description="Helical" evidence="17">
    <location>
        <begin position="265"/>
        <end position="287"/>
    </location>
</feature>
<evidence type="ECO:0000313" key="20">
    <source>
        <dbReference type="EnsemblMetazoa" id="XP_011682220"/>
    </source>
</evidence>
<evidence type="ECO:0000256" key="10">
    <source>
        <dbReference type="ARBA" id="ARBA00023040"/>
    </source>
</evidence>
<dbReference type="GO" id="GO:0042813">
    <property type="term" value="F:Wnt receptor activity"/>
    <property type="evidence" value="ECO:0000318"/>
    <property type="project" value="GO_Central"/>
</dbReference>
<reference evidence="20" key="2">
    <citation type="submission" date="2021-01" db="UniProtKB">
        <authorList>
            <consortium name="EnsemblMetazoa"/>
        </authorList>
    </citation>
    <scope>IDENTIFICATION</scope>
</reference>
<comment type="similarity">
    <text evidence="2">Belongs to the G-protein coupled receptor Fz/Smo family.</text>
</comment>
<dbReference type="GO" id="GO:0060070">
    <property type="term" value="P:canonical Wnt signaling pathway"/>
    <property type="evidence" value="ECO:0000318"/>
    <property type="project" value="GO_Central"/>
</dbReference>
<dbReference type="SMART" id="SM00063">
    <property type="entry name" value="FRI"/>
    <property type="match status" value="1"/>
</dbReference>
<dbReference type="OrthoDB" id="5959102at2759"/>
<keyword evidence="12 16" id="KW-1015">Disulfide bond</keyword>
<comment type="subcellular location">
    <subcellularLocation>
        <location evidence="1">Cell membrane</location>
        <topology evidence="1">Multi-pass membrane protein</topology>
    </subcellularLocation>
</comment>
<dbReference type="InParanoid" id="A0A7M7HQC9"/>
<keyword evidence="9 17" id="KW-1133">Transmembrane helix</keyword>
<feature type="disulfide bond" evidence="16">
    <location>
        <begin position="152"/>
        <end position="193"/>
    </location>
</feature>
<evidence type="ECO:0000256" key="2">
    <source>
        <dbReference type="ARBA" id="ARBA00008077"/>
    </source>
</evidence>
<accession>A0A7M7HQC9</accession>
<feature type="domain" description="FZ" evidence="18">
    <location>
        <begin position="75"/>
        <end position="196"/>
    </location>
</feature>
<evidence type="ECO:0000259" key="19">
    <source>
        <dbReference type="PROSITE" id="PS50261"/>
    </source>
</evidence>
<protein>
    <recommendedName>
        <fullName evidence="3">Frizzled-4</fullName>
    </recommendedName>
</protein>
<dbReference type="InterPro" id="IPR026551">
    <property type="entry name" value="FZD4_7TM"/>
</dbReference>
<evidence type="ECO:0000256" key="13">
    <source>
        <dbReference type="ARBA" id="ARBA00023170"/>
    </source>
</evidence>
<dbReference type="InterPro" id="IPR041765">
    <property type="entry name" value="FZ4_CRD"/>
</dbReference>
<evidence type="ECO:0000256" key="7">
    <source>
        <dbReference type="ARBA" id="ARBA00022692"/>
    </source>
</evidence>
<dbReference type="Gene3D" id="1.20.1070.10">
    <property type="entry name" value="Rhodopsin 7-helix transmembrane proteins"/>
    <property type="match status" value="1"/>
</dbReference>
<dbReference type="InterPro" id="IPR015526">
    <property type="entry name" value="Frizzled/SFRP"/>
</dbReference>
<evidence type="ECO:0000256" key="6">
    <source>
        <dbReference type="ARBA" id="ARBA00022687"/>
    </source>
</evidence>
<feature type="transmembrane region" description="Helical" evidence="17">
    <location>
        <begin position="350"/>
        <end position="376"/>
    </location>
</feature>
<dbReference type="InterPro" id="IPR036790">
    <property type="entry name" value="Frizzled_dom_sf"/>
</dbReference>
<keyword evidence="11 17" id="KW-0472">Membrane</keyword>
<dbReference type="CDD" id="cd07448">
    <property type="entry name" value="CRD_FZ4"/>
    <property type="match status" value="1"/>
</dbReference>
<dbReference type="FunCoup" id="A0A7M7HQC9">
    <property type="interactions" value="267"/>
</dbReference>
<evidence type="ECO:0000256" key="3">
    <source>
        <dbReference type="ARBA" id="ARBA00018149"/>
    </source>
</evidence>
<reference evidence="21" key="1">
    <citation type="submission" date="2015-02" db="EMBL/GenBank/DDBJ databases">
        <title>Genome sequencing for Strongylocentrotus purpuratus.</title>
        <authorList>
            <person name="Murali S."/>
            <person name="Liu Y."/>
            <person name="Vee V."/>
            <person name="English A."/>
            <person name="Wang M."/>
            <person name="Skinner E."/>
            <person name="Han Y."/>
            <person name="Muzny D.M."/>
            <person name="Worley K.C."/>
            <person name="Gibbs R.A."/>
        </authorList>
    </citation>
    <scope>NUCLEOTIDE SEQUENCE</scope>
</reference>
<dbReference type="PROSITE" id="PS50038">
    <property type="entry name" value="FZ"/>
    <property type="match status" value="1"/>
</dbReference>
<feature type="disulfide bond" evidence="16">
    <location>
        <begin position="125"/>
        <end position="163"/>
    </location>
</feature>
<evidence type="ECO:0000256" key="16">
    <source>
        <dbReference type="PROSITE-ProRule" id="PRU00090"/>
    </source>
</evidence>